<dbReference type="EMBL" id="JACEON010000003">
    <property type="protein sequence ID" value="MBA4610900.1"/>
    <property type="molecule type" value="Genomic_DNA"/>
</dbReference>
<evidence type="ECO:0000259" key="1">
    <source>
        <dbReference type="Pfam" id="PF20057"/>
    </source>
</evidence>
<dbReference type="Proteomes" id="UP000559404">
    <property type="component" value="Unassembled WGS sequence"/>
</dbReference>
<evidence type="ECO:0000313" key="2">
    <source>
        <dbReference type="EMBL" id="MBA4610900.1"/>
    </source>
</evidence>
<reference evidence="2 3" key="1">
    <citation type="submission" date="2020-07" db="EMBL/GenBank/DDBJ databases">
        <authorList>
            <person name="Li M."/>
        </authorList>
    </citation>
    <scope>NUCLEOTIDE SEQUENCE [LARGE SCALE GENOMIC DNA]</scope>
    <source>
        <strain evidence="2 3">DSM 23284</strain>
    </source>
</reference>
<comment type="caution">
    <text evidence="2">The sequence shown here is derived from an EMBL/GenBank/DDBJ whole genome shotgun (WGS) entry which is preliminary data.</text>
</comment>
<sequence length="255" mass="27594">MRLLKRLSRASVWVVVDRSGAGDGDWRLRAAAGRADARTGAPPVLTVPAASLGQGLRRQLLRMTEAGTIELTDLGRARLRRALAGEDGFRAQHQARGLRRDRARDGTVEVMTVNHAESPLAWLRTRRTRNGKAFLSQEQFEAGERLRADHTFGQIAPGLAAPAWQTLATGATGGGSRRGGIGELTDAVMAARQRMERALDAVGPELSGVLVDVCCLLKGLEAVERERGWPARSAKVILALGLDRLARHYGLGSRR</sequence>
<name>A0A838XVM9_9HYPH</name>
<evidence type="ECO:0000313" key="3">
    <source>
        <dbReference type="Proteomes" id="UP000559404"/>
    </source>
</evidence>
<organism evidence="2 3">
    <name type="scientific">Stappia taiwanensis</name>
    <dbReference type="NCBI Taxonomy" id="992267"/>
    <lineage>
        <taxon>Bacteria</taxon>
        <taxon>Pseudomonadati</taxon>
        <taxon>Pseudomonadota</taxon>
        <taxon>Alphaproteobacteria</taxon>
        <taxon>Hyphomicrobiales</taxon>
        <taxon>Stappiaceae</taxon>
        <taxon>Stappia</taxon>
    </lineage>
</organism>
<proteinExistence type="predicted"/>
<keyword evidence="3" id="KW-1185">Reference proteome</keyword>
<feature type="domain" description="DUF6456" evidence="1">
    <location>
        <begin position="112"/>
        <end position="250"/>
    </location>
</feature>
<dbReference type="RefSeq" id="WP_181759093.1">
    <property type="nucleotide sequence ID" value="NZ_BMCR01000004.1"/>
</dbReference>
<reference evidence="2 3" key="2">
    <citation type="submission" date="2020-08" db="EMBL/GenBank/DDBJ databases">
        <title>Stappia taiwanensis sp. nov., isolated from a coastal thermal spring.</title>
        <authorList>
            <person name="Kampfer P."/>
        </authorList>
    </citation>
    <scope>NUCLEOTIDE SEQUENCE [LARGE SCALE GENOMIC DNA]</scope>
    <source>
        <strain evidence="2 3">DSM 23284</strain>
    </source>
</reference>
<dbReference type="InterPro" id="IPR045599">
    <property type="entry name" value="DUF6456"/>
</dbReference>
<accession>A0A838XVM9</accession>
<dbReference type="Pfam" id="PF20057">
    <property type="entry name" value="DUF6456"/>
    <property type="match status" value="1"/>
</dbReference>
<dbReference type="AlphaFoldDB" id="A0A838XVM9"/>
<gene>
    <name evidence="2" type="ORF">H1W37_04505</name>
</gene>
<protein>
    <recommendedName>
        <fullName evidence="1">DUF6456 domain-containing protein</fullName>
    </recommendedName>
</protein>